<sequence>MPLRRQFAAAALAKIYLVRETLAIFACCKRCQASAARNANAQTTIDVTGLTL</sequence>
<evidence type="ECO:0000256" key="1">
    <source>
        <dbReference type="SAM" id="SignalP"/>
    </source>
</evidence>
<feature type="signal peptide" evidence="1">
    <location>
        <begin position="1"/>
        <end position="23"/>
    </location>
</feature>
<proteinExistence type="predicted"/>
<dbReference type="EMBL" id="KB446541">
    <property type="protein sequence ID" value="EME42198.1"/>
    <property type="molecule type" value="Genomic_DNA"/>
</dbReference>
<dbReference type="HOGENOM" id="CLU_3087207_0_0_1"/>
<keyword evidence="1" id="KW-0732">Signal</keyword>
<evidence type="ECO:0000313" key="3">
    <source>
        <dbReference type="Proteomes" id="UP000016933"/>
    </source>
</evidence>
<feature type="chain" id="PRO_5004109391" evidence="1">
    <location>
        <begin position="24"/>
        <end position="52"/>
    </location>
</feature>
<organism evidence="2 3">
    <name type="scientific">Dothistroma septosporum (strain NZE10 / CBS 128990)</name>
    <name type="common">Red band needle blight fungus</name>
    <name type="synonym">Mycosphaerella pini</name>
    <dbReference type="NCBI Taxonomy" id="675120"/>
    <lineage>
        <taxon>Eukaryota</taxon>
        <taxon>Fungi</taxon>
        <taxon>Dikarya</taxon>
        <taxon>Ascomycota</taxon>
        <taxon>Pezizomycotina</taxon>
        <taxon>Dothideomycetes</taxon>
        <taxon>Dothideomycetidae</taxon>
        <taxon>Mycosphaerellales</taxon>
        <taxon>Mycosphaerellaceae</taxon>
        <taxon>Dothistroma</taxon>
    </lineage>
</organism>
<protein>
    <submittedName>
        <fullName evidence="2">Uncharacterized protein</fullName>
    </submittedName>
</protein>
<reference evidence="3" key="1">
    <citation type="journal article" date="2012" name="PLoS Genet.">
        <title>The genomes of the fungal plant pathogens Cladosporium fulvum and Dothistroma septosporum reveal adaptation to different hosts and lifestyles but also signatures of common ancestry.</title>
        <authorList>
            <person name="de Wit P.J.G.M."/>
            <person name="van der Burgt A."/>
            <person name="Oekmen B."/>
            <person name="Stergiopoulos I."/>
            <person name="Abd-Elsalam K.A."/>
            <person name="Aerts A.L."/>
            <person name="Bahkali A.H."/>
            <person name="Beenen H.G."/>
            <person name="Chettri P."/>
            <person name="Cox M.P."/>
            <person name="Datema E."/>
            <person name="de Vries R.P."/>
            <person name="Dhillon B."/>
            <person name="Ganley A.R."/>
            <person name="Griffiths S.A."/>
            <person name="Guo Y."/>
            <person name="Hamelin R.C."/>
            <person name="Henrissat B."/>
            <person name="Kabir M.S."/>
            <person name="Jashni M.K."/>
            <person name="Kema G."/>
            <person name="Klaubauf S."/>
            <person name="Lapidus A."/>
            <person name="Levasseur A."/>
            <person name="Lindquist E."/>
            <person name="Mehrabi R."/>
            <person name="Ohm R.A."/>
            <person name="Owen T.J."/>
            <person name="Salamov A."/>
            <person name="Schwelm A."/>
            <person name="Schijlen E."/>
            <person name="Sun H."/>
            <person name="van den Burg H.A."/>
            <person name="van Ham R.C.H.J."/>
            <person name="Zhang S."/>
            <person name="Goodwin S.B."/>
            <person name="Grigoriev I.V."/>
            <person name="Collemare J."/>
            <person name="Bradshaw R.E."/>
        </authorList>
    </citation>
    <scope>NUCLEOTIDE SEQUENCE [LARGE SCALE GENOMIC DNA]</scope>
    <source>
        <strain evidence="3">NZE10 / CBS 128990</strain>
    </source>
</reference>
<accession>N1PHY5</accession>
<gene>
    <name evidence="2" type="ORF">DOTSEDRAFT_73124</name>
</gene>
<dbReference type="Proteomes" id="UP000016933">
    <property type="component" value="Unassembled WGS sequence"/>
</dbReference>
<reference evidence="2 3" key="2">
    <citation type="journal article" date="2012" name="PLoS Pathog.">
        <title>Diverse lifestyles and strategies of plant pathogenesis encoded in the genomes of eighteen Dothideomycetes fungi.</title>
        <authorList>
            <person name="Ohm R.A."/>
            <person name="Feau N."/>
            <person name="Henrissat B."/>
            <person name="Schoch C.L."/>
            <person name="Horwitz B.A."/>
            <person name="Barry K.W."/>
            <person name="Condon B.J."/>
            <person name="Copeland A.C."/>
            <person name="Dhillon B."/>
            <person name="Glaser F."/>
            <person name="Hesse C.N."/>
            <person name="Kosti I."/>
            <person name="LaButti K."/>
            <person name="Lindquist E.A."/>
            <person name="Lucas S."/>
            <person name="Salamov A.A."/>
            <person name="Bradshaw R.E."/>
            <person name="Ciuffetti L."/>
            <person name="Hamelin R.C."/>
            <person name="Kema G.H.J."/>
            <person name="Lawrence C."/>
            <person name="Scott J.A."/>
            <person name="Spatafora J.W."/>
            <person name="Turgeon B.G."/>
            <person name="de Wit P.J.G.M."/>
            <person name="Zhong S."/>
            <person name="Goodwin S.B."/>
            <person name="Grigoriev I.V."/>
        </authorList>
    </citation>
    <scope>NUCLEOTIDE SEQUENCE [LARGE SCALE GENOMIC DNA]</scope>
    <source>
        <strain evidence="3">NZE10 / CBS 128990</strain>
    </source>
</reference>
<evidence type="ECO:0000313" key="2">
    <source>
        <dbReference type="EMBL" id="EME42198.1"/>
    </source>
</evidence>
<dbReference type="AlphaFoldDB" id="N1PHY5"/>
<keyword evidence="3" id="KW-1185">Reference proteome</keyword>
<name>N1PHY5_DOTSN</name>